<dbReference type="EMBL" id="BLPF01000002">
    <property type="protein sequence ID" value="GFJ81523.1"/>
    <property type="molecule type" value="Genomic_DNA"/>
</dbReference>
<reference evidence="1 2" key="2">
    <citation type="submission" date="2020-03" db="EMBL/GenBank/DDBJ databases">
        <authorList>
            <person name="Ichikawa N."/>
            <person name="Kimura A."/>
            <person name="Kitahashi Y."/>
            <person name="Uohara A."/>
        </authorList>
    </citation>
    <scope>NUCLEOTIDE SEQUENCE [LARGE SCALE GENOMIC DNA]</scope>
    <source>
        <strain evidence="1 2">NBRC 108639</strain>
    </source>
</reference>
<name>A0A6V8K8J9_9ACTN</name>
<reference evidence="1 2" key="1">
    <citation type="submission" date="2020-03" db="EMBL/GenBank/DDBJ databases">
        <title>Whole genome shotgun sequence of Phytohabitans houttuyneae NBRC 108639.</title>
        <authorList>
            <person name="Komaki H."/>
            <person name="Tamura T."/>
        </authorList>
    </citation>
    <scope>NUCLEOTIDE SEQUENCE [LARGE SCALE GENOMIC DNA]</scope>
    <source>
        <strain evidence="1 2">NBRC 108639</strain>
    </source>
</reference>
<gene>
    <name evidence="1" type="ORF">Phou_057030</name>
</gene>
<sequence length="257" mass="27703">MGYTHTVKSDAPSLGLENAVGVLGLHNECPPTDYAAAEAAEIAVGLVSDAVATGETLRTVRDCMEALASLDDTVRCVVEASAGAVSASGEFDRTAVAAKMSEVRGTYDATFAALAGTVAHIDRAIEEYENLQGYAAVALANGRDDCYENRLRQLGEGGFAGMAQARIAALRKLRVRVQLLQRMEPFGQEILEKYDFRSFFLMFMQPMRDLGVSAQELYNEVVRGALVAYDTLVRVCDMREGNAATTLRREMVGASKG</sequence>
<evidence type="ECO:0000313" key="2">
    <source>
        <dbReference type="Proteomes" id="UP000482800"/>
    </source>
</evidence>
<dbReference type="Proteomes" id="UP000482800">
    <property type="component" value="Unassembled WGS sequence"/>
</dbReference>
<accession>A0A6V8K8J9</accession>
<comment type="caution">
    <text evidence="1">The sequence shown here is derived from an EMBL/GenBank/DDBJ whole genome shotgun (WGS) entry which is preliminary data.</text>
</comment>
<dbReference type="AlphaFoldDB" id="A0A6V8K8J9"/>
<proteinExistence type="predicted"/>
<protein>
    <submittedName>
        <fullName evidence="1">Uncharacterized protein</fullName>
    </submittedName>
</protein>
<organism evidence="1 2">
    <name type="scientific">Phytohabitans houttuyneae</name>
    <dbReference type="NCBI Taxonomy" id="1076126"/>
    <lineage>
        <taxon>Bacteria</taxon>
        <taxon>Bacillati</taxon>
        <taxon>Actinomycetota</taxon>
        <taxon>Actinomycetes</taxon>
        <taxon>Micromonosporales</taxon>
        <taxon>Micromonosporaceae</taxon>
    </lineage>
</organism>
<dbReference type="RefSeq" id="WP_173060867.1">
    <property type="nucleotide sequence ID" value="NZ_BAABGO010000023.1"/>
</dbReference>
<evidence type="ECO:0000313" key="1">
    <source>
        <dbReference type="EMBL" id="GFJ81523.1"/>
    </source>
</evidence>
<keyword evidence="2" id="KW-1185">Reference proteome</keyword>